<protein>
    <recommendedName>
        <fullName evidence="5">Cell division cycle protein 123 homolog</fullName>
    </recommendedName>
</protein>
<evidence type="ECO:0000256" key="2">
    <source>
        <dbReference type="SAM" id="MobiDB-lite"/>
    </source>
</evidence>
<sequence>MTDPEFIDIEFKEITENDLIKCSFSQWYPLFKAHTFKSEIIKPLSPEFIDYLLSDGIFIPDQDELPSLKTDWDGFDDPDDEIWKSDNKNENSGSDDDDDEEEEEKDIRKTPDLTETTNAIREIISRLGGSVFPRMNWNSPKDAAWMALGNTLKSCSPSEIYLLLKSSDKITKDLFDPVASNGINISSDEKDYDTPKEFIKPQVPELEPELVLRQWGEIHRSMEFRCFVKSKKIIGISQMDLQHYDHLFDSKDEISSCIHDLFDNVIRDKFELENYCFDAYVKKNLERAYLVDFNFWAPNTDPILFTWPELVKAKEDLGLVLVTRGRNVTSGITSRYSQNRFPIELNVQSYHKSLLEMAQRVQKEQGAEASKNQGTK</sequence>
<dbReference type="InterPro" id="IPR009772">
    <property type="entry name" value="CDC123"/>
</dbReference>
<dbReference type="Pfam" id="PF07065">
    <property type="entry name" value="D123"/>
    <property type="match status" value="1"/>
</dbReference>
<evidence type="ECO:0008006" key="5">
    <source>
        <dbReference type="Google" id="ProtNLM"/>
    </source>
</evidence>
<dbReference type="PANTHER" id="PTHR15323:SF6">
    <property type="entry name" value="CELL DIVISION CYCLE PROTEIN 123 HOMOLOG"/>
    <property type="match status" value="1"/>
</dbReference>
<evidence type="ECO:0000256" key="1">
    <source>
        <dbReference type="ARBA" id="ARBA00011047"/>
    </source>
</evidence>
<dbReference type="GO" id="GO:0005737">
    <property type="term" value="C:cytoplasm"/>
    <property type="evidence" value="ECO:0007669"/>
    <property type="project" value="TreeGrafter"/>
</dbReference>
<dbReference type="Proteomes" id="UP001150538">
    <property type="component" value="Unassembled WGS sequence"/>
</dbReference>
<feature type="compositionally biased region" description="Acidic residues" evidence="2">
    <location>
        <begin position="93"/>
        <end position="104"/>
    </location>
</feature>
<dbReference type="EMBL" id="JANBPU010000006">
    <property type="protein sequence ID" value="KAJ1921233.1"/>
    <property type="molecule type" value="Genomic_DNA"/>
</dbReference>
<comment type="caution">
    <text evidence="3">The sequence shown here is derived from an EMBL/GenBank/DDBJ whole genome shotgun (WGS) entry which is preliminary data.</text>
</comment>
<dbReference type="PANTHER" id="PTHR15323">
    <property type="entry name" value="D123 PROTEIN"/>
    <property type="match status" value="1"/>
</dbReference>
<reference evidence="3" key="1">
    <citation type="submission" date="2022-07" db="EMBL/GenBank/DDBJ databases">
        <title>Phylogenomic reconstructions and comparative analyses of Kickxellomycotina fungi.</title>
        <authorList>
            <person name="Reynolds N.K."/>
            <person name="Stajich J.E."/>
            <person name="Barry K."/>
            <person name="Grigoriev I.V."/>
            <person name="Crous P."/>
            <person name="Smith M.E."/>
        </authorList>
    </citation>
    <scope>NUCLEOTIDE SEQUENCE</scope>
    <source>
        <strain evidence="3">NBRC 100468</strain>
    </source>
</reference>
<gene>
    <name evidence="3" type="ORF">H4219_000832</name>
</gene>
<organism evidence="3 4">
    <name type="scientific">Mycoemilia scoparia</name>
    <dbReference type="NCBI Taxonomy" id="417184"/>
    <lineage>
        <taxon>Eukaryota</taxon>
        <taxon>Fungi</taxon>
        <taxon>Fungi incertae sedis</taxon>
        <taxon>Zoopagomycota</taxon>
        <taxon>Kickxellomycotina</taxon>
        <taxon>Kickxellomycetes</taxon>
        <taxon>Kickxellales</taxon>
        <taxon>Kickxellaceae</taxon>
        <taxon>Mycoemilia</taxon>
    </lineage>
</organism>
<evidence type="ECO:0000313" key="3">
    <source>
        <dbReference type="EMBL" id="KAJ1921233.1"/>
    </source>
</evidence>
<comment type="similarity">
    <text evidence="1">Belongs to the CDC123 family.</text>
</comment>
<dbReference type="AlphaFoldDB" id="A0A9W8A8B5"/>
<accession>A0A9W8A8B5</accession>
<feature type="region of interest" description="Disordered" evidence="2">
    <location>
        <begin position="79"/>
        <end position="113"/>
    </location>
</feature>
<keyword evidence="4" id="KW-1185">Reference proteome</keyword>
<name>A0A9W8A8B5_9FUNG</name>
<evidence type="ECO:0000313" key="4">
    <source>
        <dbReference type="Proteomes" id="UP001150538"/>
    </source>
</evidence>
<dbReference type="OrthoDB" id="360540at2759"/>
<proteinExistence type="inferred from homology"/>